<dbReference type="Proteomes" id="UP000036951">
    <property type="component" value="Unassembled WGS sequence"/>
</dbReference>
<keyword evidence="3" id="KW-1185">Reference proteome</keyword>
<evidence type="ECO:0000256" key="1">
    <source>
        <dbReference type="SAM" id="MobiDB-lite"/>
    </source>
</evidence>
<dbReference type="EMBL" id="LFQU01000006">
    <property type="protein sequence ID" value="KOO68977.1"/>
    <property type="molecule type" value="Genomic_DNA"/>
</dbReference>
<protein>
    <submittedName>
        <fullName evidence="2">Uncharacterized protein</fullName>
    </submittedName>
</protein>
<feature type="compositionally biased region" description="Basic and acidic residues" evidence="1">
    <location>
        <begin position="59"/>
        <end position="71"/>
    </location>
</feature>
<gene>
    <name evidence="2" type="ORF">ACU52_04710</name>
</gene>
<sequence>MTTHKAICKKNGIMRNISYLWSLFYFFIDNLLKFAPQMVKKATAIRLEAPARKTGRNRQKPERQHFINNKE</sequence>
<reference evidence="2 3" key="1">
    <citation type="submission" date="2015-06" db="EMBL/GenBank/DDBJ databases">
        <title>Prevotella sp. 109, sp. nov., a novel member of the family Prevotellaceae isolated from human faeces.</title>
        <authorList>
            <person name="Shkoporov A.N."/>
            <person name="Chaplin A.V."/>
            <person name="Kafarskaia L.I."/>
            <person name="Efimov B.A."/>
        </authorList>
    </citation>
    <scope>NUCLEOTIDE SEQUENCE [LARGE SCALE GENOMIC DNA]</scope>
    <source>
        <strain evidence="2 3">109</strain>
    </source>
</reference>
<accession>A0A8E1US78</accession>
<dbReference type="AlphaFoldDB" id="A0A8E1US78"/>
<evidence type="ECO:0000313" key="2">
    <source>
        <dbReference type="EMBL" id="KOO68977.1"/>
    </source>
</evidence>
<name>A0A8E1US78_9BACT</name>
<proteinExistence type="predicted"/>
<feature type="region of interest" description="Disordered" evidence="1">
    <location>
        <begin position="50"/>
        <end position="71"/>
    </location>
</feature>
<evidence type="ECO:0000313" key="3">
    <source>
        <dbReference type="Proteomes" id="UP000036951"/>
    </source>
</evidence>
<organism evidence="2 3">
    <name type="scientific">Xylanibacter rarus</name>
    <dbReference type="NCBI Taxonomy" id="1676614"/>
    <lineage>
        <taxon>Bacteria</taxon>
        <taxon>Pseudomonadati</taxon>
        <taxon>Bacteroidota</taxon>
        <taxon>Bacteroidia</taxon>
        <taxon>Bacteroidales</taxon>
        <taxon>Prevotellaceae</taxon>
        <taxon>Xylanibacter</taxon>
    </lineage>
</organism>
<comment type="caution">
    <text evidence="2">The sequence shown here is derived from an EMBL/GenBank/DDBJ whole genome shotgun (WGS) entry which is preliminary data.</text>
</comment>